<organism evidence="2 3">
    <name type="scientific">Racocetra fulgida</name>
    <dbReference type="NCBI Taxonomy" id="60492"/>
    <lineage>
        <taxon>Eukaryota</taxon>
        <taxon>Fungi</taxon>
        <taxon>Fungi incertae sedis</taxon>
        <taxon>Mucoromycota</taxon>
        <taxon>Glomeromycotina</taxon>
        <taxon>Glomeromycetes</taxon>
        <taxon>Diversisporales</taxon>
        <taxon>Gigasporaceae</taxon>
        <taxon>Racocetra</taxon>
    </lineage>
</organism>
<proteinExistence type="predicted"/>
<dbReference type="AlphaFoldDB" id="A0A9N9EJ74"/>
<gene>
    <name evidence="2" type="ORF">RFULGI_LOCUS9472</name>
</gene>
<protein>
    <submittedName>
        <fullName evidence="2">14452_t:CDS:1</fullName>
    </submittedName>
</protein>
<dbReference type="Proteomes" id="UP000789396">
    <property type="component" value="Unassembled WGS sequence"/>
</dbReference>
<comment type="caution">
    <text evidence="2">The sequence shown here is derived from an EMBL/GenBank/DDBJ whole genome shotgun (WGS) entry which is preliminary data.</text>
</comment>
<reference evidence="2" key="1">
    <citation type="submission" date="2021-06" db="EMBL/GenBank/DDBJ databases">
        <authorList>
            <person name="Kallberg Y."/>
            <person name="Tangrot J."/>
            <person name="Rosling A."/>
        </authorList>
    </citation>
    <scope>NUCLEOTIDE SEQUENCE</scope>
    <source>
        <strain evidence="2">IN212</strain>
    </source>
</reference>
<sequence>DIESENSPTYEKSSQKSPYEITGFSIPSKRSFERIRLADEDRLILQKAMQYAMSSLELARETKNTMSCVEESIQNLIQIITGTNDDNDDVTMPGVFTKQKKIKKWFLACQQYRVRRANDVRKIKTTMVNVLGKIAISDIPGQKASKKEVLTWKTNLAMLEAKSKLWVPVDLSEDADPRNIYIRRIITKVFRGHRSKLNQEFAIAVIDMMFDPTITTTSLTEECKDHSDDASVISHPSTPSPDYYNDDDTEC</sequence>
<feature type="region of interest" description="Disordered" evidence="1">
    <location>
        <begin position="225"/>
        <end position="251"/>
    </location>
</feature>
<dbReference type="EMBL" id="CAJVPZ010016970">
    <property type="protein sequence ID" value="CAG8677397.1"/>
    <property type="molecule type" value="Genomic_DNA"/>
</dbReference>
<evidence type="ECO:0000313" key="2">
    <source>
        <dbReference type="EMBL" id="CAG8677397.1"/>
    </source>
</evidence>
<evidence type="ECO:0000256" key="1">
    <source>
        <dbReference type="SAM" id="MobiDB-lite"/>
    </source>
</evidence>
<name>A0A9N9EJ74_9GLOM</name>
<evidence type="ECO:0000313" key="3">
    <source>
        <dbReference type="Proteomes" id="UP000789396"/>
    </source>
</evidence>
<feature type="non-terminal residue" evidence="2">
    <location>
        <position position="1"/>
    </location>
</feature>
<keyword evidence="3" id="KW-1185">Reference proteome</keyword>
<dbReference type="OrthoDB" id="2438596at2759"/>
<accession>A0A9N9EJ74</accession>